<evidence type="ECO:0000256" key="4">
    <source>
        <dbReference type="ARBA" id="ARBA00022833"/>
    </source>
</evidence>
<dbReference type="Proteomes" id="UP000251281">
    <property type="component" value="Unassembled WGS sequence"/>
</dbReference>
<keyword evidence="2" id="KW-0479">Metal-binding</keyword>
<dbReference type="Gene3D" id="3.60.15.30">
    <property type="entry name" value="Metallo-beta-lactamase domain"/>
    <property type="match status" value="1"/>
</dbReference>
<evidence type="ECO:0000256" key="2">
    <source>
        <dbReference type="ARBA" id="ARBA00022723"/>
    </source>
</evidence>
<dbReference type="PANTHER" id="PTHR43223:SF1">
    <property type="entry name" value="ALKYL_ARYL-SULFATASE BDS1"/>
    <property type="match status" value="1"/>
</dbReference>
<dbReference type="AlphaFoldDB" id="A0A329U6P3"/>
<dbReference type="InterPro" id="IPR052195">
    <property type="entry name" value="Bact_Alkyl/Aryl-Sulfatase"/>
</dbReference>
<dbReference type="Pfam" id="PF00753">
    <property type="entry name" value="Lactamase_B"/>
    <property type="match status" value="1"/>
</dbReference>
<dbReference type="Gene3D" id="3.30.1050.10">
    <property type="entry name" value="SCP2 sterol-binding domain"/>
    <property type="match status" value="1"/>
</dbReference>
<dbReference type="GO" id="GO:0018909">
    <property type="term" value="P:dodecyl sulfate metabolic process"/>
    <property type="evidence" value="ECO:0007669"/>
    <property type="project" value="InterPro"/>
</dbReference>
<evidence type="ECO:0000313" key="11">
    <source>
        <dbReference type="Proteomes" id="UP000251281"/>
    </source>
</evidence>
<dbReference type="SMART" id="SM00849">
    <property type="entry name" value="Lactamase_B"/>
    <property type="match status" value="1"/>
</dbReference>
<dbReference type="Pfam" id="PF14863">
    <property type="entry name" value="Alkyl_sulf_dimr"/>
    <property type="match status" value="1"/>
</dbReference>
<dbReference type="InterPro" id="IPR001279">
    <property type="entry name" value="Metallo-B-lactamas"/>
</dbReference>
<evidence type="ECO:0000259" key="9">
    <source>
        <dbReference type="SMART" id="SM00849"/>
    </source>
</evidence>
<organism evidence="10 11">
    <name type="scientific">Faecalibacterium prausnitzii</name>
    <dbReference type="NCBI Taxonomy" id="853"/>
    <lineage>
        <taxon>Bacteria</taxon>
        <taxon>Bacillati</taxon>
        <taxon>Bacillota</taxon>
        <taxon>Clostridia</taxon>
        <taxon>Eubacteriales</taxon>
        <taxon>Oscillospiraceae</taxon>
        <taxon>Faecalibacterium</taxon>
    </lineage>
</organism>
<evidence type="ECO:0000313" key="10">
    <source>
        <dbReference type="EMBL" id="RAW57035.1"/>
    </source>
</evidence>
<dbReference type="InterPro" id="IPR038536">
    <property type="entry name" value="Alkyl/aryl-sulf_dimr_sf"/>
</dbReference>
<evidence type="ECO:0000256" key="8">
    <source>
        <dbReference type="ARBA" id="ARBA00075789"/>
    </source>
</evidence>
<dbReference type="FunFam" id="3.60.15.30:FF:000001">
    <property type="entry name" value="Alkyl/aryl-sulfatase BDS1"/>
    <property type="match status" value="1"/>
</dbReference>
<dbReference type="EMBL" id="PRLD01000008">
    <property type="protein sequence ID" value="RAW57035.1"/>
    <property type="molecule type" value="Genomic_DNA"/>
</dbReference>
<feature type="domain" description="Metallo-beta-lactamase" evidence="9">
    <location>
        <begin position="135"/>
        <end position="368"/>
    </location>
</feature>
<evidence type="ECO:0000256" key="6">
    <source>
        <dbReference type="ARBA" id="ARBA00066568"/>
    </source>
</evidence>
<dbReference type="GO" id="GO:0046983">
    <property type="term" value="F:protein dimerization activity"/>
    <property type="evidence" value="ECO:0007669"/>
    <property type="project" value="InterPro"/>
</dbReference>
<evidence type="ECO:0000256" key="5">
    <source>
        <dbReference type="ARBA" id="ARBA00033751"/>
    </source>
</evidence>
<proteinExistence type="inferred from homology"/>
<name>A0A329U6P3_9FIRM</name>
<dbReference type="CDD" id="cd07710">
    <property type="entry name" value="arylsulfatase_Sdsa1-like_MBL-fold"/>
    <property type="match status" value="1"/>
</dbReference>
<dbReference type="GO" id="GO:0018741">
    <property type="term" value="F:linear primary-alkylsulfatase activity"/>
    <property type="evidence" value="ECO:0007669"/>
    <property type="project" value="UniProtKB-EC"/>
</dbReference>
<dbReference type="InterPro" id="IPR029229">
    <property type="entry name" value="Alkyl_sulf_C"/>
</dbReference>
<dbReference type="FunFam" id="1.25.40.880:FF:000001">
    <property type="entry name" value="SDS hydrolase SdsA1"/>
    <property type="match status" value="1"/>
</dbReference>
<dbReference type="GO" id="GO:0046872">
    <property type="term" value="F:metal ion binding"/>
    <property type="evidence" value="ECO:0007669"/>
    <property type="project" value="UniProtKB-KW"/>
</dbReference>
<evidence type="ECO:0000256" key="1">
    <source>
        <dbReference type="ARBA" id="ARBA00001947"/>
    </source>
</evidence>
<accession>A0A329U6P3</accession>
<keyword evidence="3" id="KW-0378">Hydrolase</keyword>
<comment type="caution">
    <text evidence="10">The sequence shown here is derived from an EMBL/GenBank/DDBJ whole genome shotgun (WGS) entry which is preliminary data.</text>
</comment>
<sequence length="668" mass="74225">MLACGASLSAHAAENTTENGLNFITDIFKDPTQPGETEGATTITAEANAEWYEKLDFSDRREFANAERGWLDNAEGRIIDGDDNRSAWDLQSYGDLNRDAPDTVNPSLWRNTQLNAKAGLFEVCDGIYQVRGFDMANTTFIRTDHGWIVFDVLMCKENMKAAKELMENRFGPLDIKAVLYSHSHVDHFGGVEGVITREQVADAKLSLKKQLASGKTLVLAPAGFLKHAISENVYAGIAMARRAQFQYGTVLDKGEKGALSVGIGMGQSTGTVALIAPTYEIGEDVPKLTIDGLEIEFQLTPGTEAPAEMNAYFPKYRALWMAENCTGTLHNLYTLRGAEVRDANDWAKYIIEADQRFCDKTDVVFQSHNWPHWGEEIHDYLLNTAAIYKFIHDQTLHYMNQGYTSTEVAAMLTLPEKLEKVWYTRPYYGTLAHNAKAVYQKYLGWYDANPVNLNPLPPSDTAKKLVEYLGSTDAVLRKARKDFEKGDYQWVAQITKELVFADPSNQKARNLCADALEQLGYQAESGAWRNAYLMGAAELRKGNLSGLARTANGLGSAMKEMTVDMLLDYISILTDANAAQNDDVTLNLIVTDVNEKFYVTRKNGILLSYSGENRPDAQATVTCKRLQLLALMQGQQAGQVQVSGDATALKRLLAYASKFEKTFNVIEP</sequence>
<dbReference type="InterPro" id="IPR044097">
    <property type="entry name" value="Bds1/SdsA1_MBL-fold"/>
</dbReference>
<dbReference type="EC" id="3.1.6.21" evidence="6"/>
<gene>
    <name evidence="10" type="ORF">C4N24_09190</name>
</gene>
<dbReference type="SUPFAM" id="SSF56281">
    <property type="entry name" value="Metallo-hydrolase/oxidoreductase"/>
    <property type="match status" value="1"/>
</dbReference>
<dbReference type="InterPro" id="IPR036866">
    <property type="entry name" value="RibonucZ/Hydroxyglut_hydro"/>
</dbReference>
<dbReference type="PANTHER" id="PTHR43223">
    <property type="entry name" value="ALKYL/ARYL-SULFATASE"/>
    <property type="match status" value="1"/>
</dbReference>
<evidence type="ECO:0000256" key="7">
    <source>
        <dbReference type="ARBA" id="ARBA00068034"/>
    </source>
</evidence>
<dbReference type="InterPro" id="IPR036527">
    <property type="entry name" value="SCP2_sterol-bd_dom_sf"/>
</dbReference>
<comment type="cofactor">
    <cofactor evidence="1">
        <name>Zn(2+)</name>
        <dbReference type="ChEBI" id="CHEBI:29105"/>
    </cofactor>
</comment>
<dbReference type="SUPFAM" id="SSF55718">
    <property type="entry name" value="SCP-like"/>
    <property type="match status" value="1"/>
</dbReference>
<protein>
    <recommendedName>
        <fullName evidence="7">Linear primary-alkylsulfatase</fullName>
        <ecNumber evidence="6">3.1.6.21</ecNumber>
    </recommendedName>
    <alternativeName>
        <fullName evidence="8">Type III linear primary-alkylsulfatase</fullName>
    </alternativeName>
</protein>
<evidence type="ECO:0000256" key="3">
    <source>
        <dbReference type="ARBA" id="ARBA00022801"/>
    </source>
</evidence>
<dbReference type="InterPro" id="IPR029228">
    <property type="entry name" value="Alkyl_sulf_dimr"/>
</dbReference>
<reference evidence="10 11" key="1">
    <citation type="submission" date="2018-02" db="EMBL/GenBank/DDBJ databases">
        <title>Complete genome sequencing of Faecalibacterium prausnitzii strains isolated from the human gut.</title>
        <authorList>
            <person name="Fitzgerald B.C."/>
            <person name="Shkoporov A.N."/>
            <person name="Ross P.R."/>
            <person name="Hill C."/>
        </authorList>
    </citation>
    <scope>NUCLEOTIDE SEQUENCE [LARGE SCALE GENOMIC DNA]</scope>
    <source>
        <strain evidence="10 11">APC923/51-1</strain>
    </source>
</reference>
<keyword evidence="4" id="KW-0862">Zinc</keyword>
<dbReference type="Gene3D" id="1.25.40.880">
    <property type="entry name" value="Alkyl sulfatase, dimerisation domain"/>
    <property type="match status" value="1"/>
</dbReference>
<dbReference type="Pfam" id="PF14864">
    <property type="entry name" value="Alkyl_sulf_C"/>
    <property type="match status" value="1"/>
</dbReference>
<comment type="similarity">
    <text evidence="5">Belongs to the metallo-beta-lactamase superfamily. Type III sulfatase family.</text>
</comment>